<dbReference type="InterPro" id="IPR004960">
    <property type="entry name" value="LipA_acyltrans"/>
</dbReference>
<dbReference type="InterPro" id="IPR011920">
    <property type="entry name" value="Lipid_A_LpxL_LpxP"/>
</dbReference>
<evidence type="ECO:0000256" key="9">
    <source>
        <dbReference type="HAMAP-Rule" id="MF_01942"/>
    </source>
</evidence>
<name>A0A4S3JYB7_9GAMM</name>
<dbReference type="Pfam" id="PF03279">
    <property type="entry name" value="Lip_A_acyltrans"/>
    <property type="match status" value="1"/>
</dbReference>
<gene>
    <name evidence="9" type="primary">lpxL</name>
    <name evidence="10" type="ORF">DFR24_4778</name>
</gene>
<accession>A0A4S3JYB7</accession>
<dbReference type="OrthoDB" id="9803456at2"/>
<dbReference type="UniPathway" id="UPA00360">
    <property type="reaction ID" value="UER00485"/>
</dbReference>
<evidence type="ECO:0000256" key="3">
    <source>
        <dbReference type="ARBA" id="ARBA00022679"/>
    </source>
</evidence>
<keyword evidence="8 9" id="KW-0012">Acyltransferase</keyword>
<dbReference type="RefSeq" id="WP_133883925.1">
    <property type="nucleotide sequence ID" value="NZ_MWIN01000058.1"/>
</dbReference>
<dbReference type="EMBL" id="SOBT01000013">
    <property type="protein sequence ID" value="TDU23255.1"/>
    <property type="molecule type" value="Genomic_DNA"/>
</dbReference>
<keyword evidence="11" id="KW-1185">Reference proteome</keyword>
<comment type="function">
    <text evidence="9">Catalyzes the transfer of an acyl chain from an acyl-[acyl-carrier-protein] (ACP) to a Kdo(2)-lipid IV(A) to form a Kdo(2)-(acyl)-lipid IV(A).</text>
</comment>
<evidence type="ECO:0000256" key="1">
    <source>
        <dbReference type="ARBA" id="ARBA00022475"/>
    </source>
</evidence>
<dbReference type="GO" id="GO:0005886">
    <property type="term" value="C:plasma membrane"/>
    <property type="evidence" value="ECO:0007669"/>
    <property type="project" value="UniProtKB-SubCell"/>
</dbReference>
<keyword evidence="7 9" id="KW-0472">Membrane</keyword>
<evidence type="ECO:0000256" key="5">
    <source>
        <dbReference type="ARBA" id="ARBA00022985"/>
    </source>
</evidence>
<dbReference type="GO" id="GO:0036104">
    <property type="term" value="P:Kdo2-lipid A biosynthetic process"/>
    <property type="evidence" value="ECO:0007669"/>
    <property type="project" value="UniProtKB-UniRule"/>
</dbReference>
<keyword evidence="4 9" id="KW-0812">Transmembrane</keyword>
<comment type="subcellular location">
    <subcellularLocation>
        <location evidence="9">Cell inner membrane</location>
        <topology evidence="9">Single-pass membrane protein</topology>
    </subcellularLocation>
</comment>
<keyword evidence="3 9" id="KW-0808">Transferase</keyword>
<comment type="pathway">
    <text evidence="9">Bacterial outer membrane biogenesis; lipopolysaccharide biosynthesis.</text>
</comment>
<keyword evidence="2 9" id="KW-0997">Cell inner membrane</keyword>
<dbReference type="EC" id="2.3.1.241" evidence="9"/>
<comment type="similarity">
    <text evidence="9">Belongs to the LpxL/LpxM/LpxP family.</text>
</comment>
<evidence type="ECO:0000256" key="6">
    <source>
        <dbReference type="ARBA" id="ARBA00022989"/>
    </source>
</evidence>
<feature type="short sequence motif" description="HXXXXD motif" evidence="9">
    <location>
        <begin position="136"/>
        <end position="141"/>
    </location>
</feature>
<reference evidence="10 11" key="1">
    <citation type="submission" date="2019-03" db="EMBL/GenBank/DDBJ databases">
        <title>Genomic Encyclopedia of Type Strains, Phase IV (KMG-IV): sequencing the most valuable type-strain genomes for metagenomic binning, comparative biology and taxonomic classification.</title>
        <authorList>
            <person name="Goeker M."/>
        </authorList>
    </citation>
    <scope>NUCLEOTIDE SEQUENCE [LARGE SCALE GENOMIC DNA]</scope>
    <source>
        <strain evidence="10 11">DSM 26377</strain>
    </source>
</reference>
<evidence type="ECO:0000313" key="10">
    <source>
        <dbReference type="EMBL" id="TDU23255.1"/>
    </source>
</evidence>
<dbReference type="PIRSF" id="PIRSF026649">
    <property type="entry name" value="MsbB"/>
    <property type="match status" value="1"/>
</dbReference>
<dbReference type="HAMAP" id="MF_01942">
    <property type="entry name" value="Lipid_A_LpxL_LpxP"/>
    <property type="match status" value="1"/>
</dbReference>
<evidence type="ECO:0000313" key="11">
    <source>
        <dbReference type="Proteomes" id="UP000295341"/>
    </source>
</evidence>
<dbReference type="GO" id="GO:0008913">
    <property type="term" value="F:Kdo2-lipid IVA acyltransferase activity"/>
    <property type="evidence" value="ECO:0007669"/>
    <property type="project" value="UniProtKB-EC"/>
</dbReference>
<dbReference type="CDD" id="cd07984">
    <property type="entry name" value="LPLAT_LABLAT-like"/>
    <property type="match status" value="1"/>
</dbReference>
<dbReference type="NCBIfam" id="TIGR02207">
    <property type="entry name" value="lipid_A_htrB"/>
    <property type="match status" value="1"/>
</dbReference>
<comment type="pathway">
    <text evidence="9">Glycolipid biosynthesis; KDO(2)-lipid A biosynthesis; KDO(2)-lipid A from CMP-3-deoxy-D-manno-octulosonate and lipid IV(A): step 3/4.</text>
</comment>
<keyword evidence="1 9" id="KW-1003">Cell membrane</keyword>
<keyword evidence="6 9" id="KW-1133">Transmembrane helix</keyword>
<evidence type="ECO:0000256" key="4">
    <source>
        <dbReference type="ARBA" id="ARBA00022692"/>
    </source>
</evidence>
<sequence>MSDPSSSAPPFTAALLGPRWWPTWLAIGVVRLLTWLPIRLQWALGSGLGRFVGLIARDRRNVVQANLRVCFPDMRAEAREKLTGDHFAALGRGLFETALAWFASDARLLPRFEIEGREHLDAAIASGQGLLLLTGHFSTLEIGARIVCSKAGLPFHAMYRPYNNALMDYFMHRWRERRSGRPALPREDLRKLVRALRDGGAIWYAPDQTLDPRMSVFAPFFGMPALSLTATARLARMGRARVLPFTPQRTPGGWKVRFFPMIEDFPGGDDLEDATRINRALEEGILQAMPEYFWIHKRFKRRLPGSPRVYER</sequence>
<comment type="catalytic activity">
    <reaction evidence="9">
        <text>an alpha-Kdo-(2-&gt;4)-alpha-Kdo-(2-&gt;6)-lipid IVA + a fatty acyl-[ACP] = an alpha-Kdo-(2-&gt;4)-alpha-Kdo-(2-&gt;6)-(acyl)-lipid IVA + holo-[ACP]</text>
        <dbReference type="Rhea" id="RHEA:69396"/>
        <dbReference type="Rhea" id="RHEA-COMP:9685"/>
        <dbReference type="Rhea" id="RHEA-COMP:14125"/>
        <dbReference type="ChEBI" id="CHEBI:64479"/>
        <dbReference type="ChEBI" id="CHEBI:138651"/>
        <dbReference type="ChEBI" id="CHEBI:176429"/>
        <dbReference type="ChEBI" id="CHEBI:176430"/>
        <dbReference type="EC" id="2.3.1.241"/>
    </reaction>
</comment>
<evidence type="ECO:0000256" key="7">
    <source>
        <dbReference type="ARBA" id="ARBA00023136"/>
    </source>
</evidence>
<proteinExistence type="inferred from homology"/>
<dbReference type="GO" id="GO:0009245">
    <property type="term" value="P:lipid A biosynthetic process"/>
    <property type="evidence" value="ECO:0007669"/>
    <property type="project" value="InterPro"/>
</dbReference>
<protein>
    <recommendedName>
        <fullName evidence="9">Lipid A biosynthesis acyltransferase</fullName>
        <ecNumber evidence="9">2.3.1.241</ecNumber>
    </recommendedName>
    <alternativeName>
        <fullName evidence="9">Kdo(2)-lipid IV(A) acyltransferase</fullName>
    </alternativeName>
</protein>
<evidence type="ECO:0000256" key="8">
    <source>
        <dbReference type="ARBA" id="ARBA00023315"/>
    </source>
</evidence>
<evidence type="ECO:0000256" key="2">
    <source>
        <dbReference type="ARBA" id="ARBA00022519"/>
    </source>
</evidence>
<dbReference type="Proteomes" id="UP000295341">
    <property type="component" value="Unassembled WGS sequence"/>
</dbReference>
<comment type="caution">
    <text evidence="10">The sequence shown here is derived from an EMBL/GenBank/DDBJ whole genome shotgun (WGS) entry which is preliminary data.</text>
</comment>
<dbReference type="PANTHER" id="PTHR30606:SF9">
    <property type="entry name" value="LIPID A BIOSYNTHESIS LAUROYLTRANSFERASE"/>
    <property type="match status" value="1"/>
</dbReference>
<dbReference type="GO" id="GO:0009103">
    <property type="term" value="P:lipopolysaccharide biosynthetic process"/>
    <property type="evidence" value="ECO:0007669"/>
    <property type="project" value="UniProtKB-UniRule"/>
</dbReference>
<keyword evidence="5 9" id="KW-0448">Lipopolysaccharide biosynthesis</keyword>
<dbReference type="UniPathway" id="UPA00030"/>
<organism evidence="10 11">
    <name type="scientific">Panacagrimonas perspica</name>
    <dbReference type="NCBI Taxonomy" id="381431"/>
    <lineage>
        <taxon>Bacteria</taxon>
        <taxon>Pseudomonadati</taxon>
        <taxon>Pseudomonadota</taxon>
        <taxon>Gammaproteobacteria</taxon>
        <taxon>Nevskiales</taxon>
        <taxon>Nevskiaceae</taxon>
        <taxon>Panacagrimonas</taxon>
    </lineage>
</organism>
<dbReference type="AlphaFoldDB" id="A0A4S3JYB7"/>
<dbReference type="PANTHER" id="PTHR30606">
    <property type="entry name" value="LIPID A BIOSYNTHESIS LAUROYL ACYLTRANSFERASE"/>
    <property type="match status" value="1"/>
</dbReference>